<feature type="zinc finger region" description="C3H1-type" evidence="4">
    <location>
        <begin position="303"/>
        <end position="331"/>
    </location>
</feature>
<dbReference type="GO" id="GO:0008270">
    <property type="term" value="F:zinc ion binding"/>
    <property type="evidence" value="ECO:0007669"/>
    <property type="project" value="UniProtKB-KW"/>
</dbReference>
<feature type="compositionally biased region" description="Polar residues" evidence="5">
    <location>
        <begin position="400"/>
        <end position="409"/>
    </location>
</feature>
<dbReference type="InterPro" id="IPR000571">
    <property type="entry name" value="Znf_CCCH"/>
</dbReference>
<evidence type="ECO:0000313" key="9">
    <source>
        <dbReference type="Proteomes" id="UP000186817"/>
    </source>
</evidence>
<feature type="region of interest" description="Disordered" evidence="5">
    <location>
        <begin position="270"/>
        <end position="300"/>
    </location>
</feature>
<proteinExistence type="predicted"/>
<feature type="domain" description="C3H1-type" evidence="6">
    <location>
        <begin position="303"/>
        <end position="331"/>
    </location>
</feature>
<dbReference type="InterPro" id="IPR013103">
    <property type="entry name" value="RVT_2"/>
</dbReference>
<evidence type="ECO:0000259" key="6">
    <source>
        <dbReference type="PROSITE" id="PS50103"/>
    </source>
</evidence>
<dbReference type="SUPFAM" id="SSF90229">
    <property type="entry name" value="CCCH zinc finger"/>
    <property type="match status" value="1"/>
</dbReference>
<feature type="region of interest" description="Disordered" evidence="5">
    <location>
        <begin position="348"/>
        <end position="409"/>
    </location>
</feature>
<evidence type="ECO:0000256" key="5">
    <source>
        <dbReference type="SAM" id="MobiDB-lite"/>
    </source>
</evidence>
<feature type="domain" description="CCHC-type" evidence="7">
    <location>
        <begin position="340"/>
        <end position="356"/>
    </location>
</feature>
<dbReference type="EMBL" id="LSRX01001714">
    <property type="protein sequence ID" value="OLP77777.1"/>
    <property type="molecule type" value="Genomic_DNA"/>
</dbReference>
<dbReference type="Proteomes" id="UP000186817">
    <property type="component" value="Unassembled WGS sequence"/>
</dbReference>
<gene>
    <name evidence="8" type="primary">GIP</name>
    <name evidence="8" type="ORF">AK812_SmicGene42127</name>
</gene>
<keyword evidence="3 4" id="KW-0862">Zinc</keyword>
<comment type="caution">
    <text evidence="8">The sequence shown here is derived from an EMBL/GenBank/DDBJ whole genome shotgun (WGS) entry which is preliminary data.</text>
</comment>
<feature type="region of interest" description="Disordered" evidence="5">
    <location>
        <begin position="427"/>
        <end position="447"/>
    </location>
</feature>
<reference evidence="8 9" key="1">
    <citation type="submission" date="2016-02" db="EMBL/GenBank/DDBJ databases">
        <title>Genome analysis of coral dinoflagellate symbionts highlights evolutionary adaptations to a symbiotic lifestyle.</title>
        <authorList>
            <person name="Aranda M."/>
            <person name="Li Y."/>
            <person name="Liew Y.J."/>
            <person name="Baumgarten S."/>
            <person name="Simakov O."/>
            <person name="Wilson M."/>
            <person name="Piel J."/>
            <person name="Ashoor H."/>
            <person name="Bougouffa S."/>
            <person name="Bajic V.B."/>
            <person name="Ryu T."/>
            <person name="Ravasi T."/>
            <person name="Bayer T."/>
            <person name="Micklem G."/>
            <person name="Kim H."/>
            <person name="Bhak J."/>
            <person name="Lajeunesse T.C."/>
            <person name="Voolstra C.R."/>
        </authorList>
    </citation>
    <scope>NUCLEOTIDE SEQUENCE [LARGE SCALE GENOMIC DNA]</scope>
    <source>
        <strain evidence="8 9">CCMP2467</strain>
    </source>
</reference>
<evidence type="ECO:0000256" key="1">
    <source>
        <dbReference type="ARBA" id="ARBA00022723"/>
    </source>
</evidence>
<evidence type="ECO:0000259" key="7">
    <source>
        <dbReference type="PROSITE" id="PS50158"/>
    </source>
</evidence>
<feature type="compositionally biased region" description="Basic and acidic residues" evidence="5">
    <location>
        <begin position="437"/>
        <end position="447"/>
    </location>
</feature>
<accession>A0A1Q9C4D4</accession>
<feature type="compositionally biased region" description="Basic and acidic residues" evidence="5">
    <location>
        <begin position="286"/>
        <end position="300"/>
    </location>
</feature>
<keyword evidence="1 4" id="KW-0479">Metal-binding</keyword>
<dbReference type="PROSITE" id="PS50158">
    <property type="entry name" value="ZF_CCHC"/>
    <property type="match status" value="1"/>
</dbReference>
<organism evidence="8 9">
    <name type="scientific">Symbiodinium microadriaticum</name>
    <name type="common">Dinoflagellate</name>
    <name type="synonym">Zooxanthella microadriatica</name>
    <dbReference type="NCBI Taxonomy" id="2951"/>
    <lineage>
        <taxon>Eukaryota</taxon>
        <taxon>Sar</taxon>
        <taxon>Alveolata</taxon>
        <taxon>Dinophyceae</taxon>
        <taxon>Suessiales</taxon>
        <taxon>Symbiodiniaceae</taxon>
        <taxon>Symbiodinium</taxon>
    </lineage>
</organism>
<feature type="region of interest" description="Disordered" evidence="5">
    <location>
        <begin position="1012"/>
        <end position="1034"/>
    </location>
</feature>
<dbReference type="Pfam" id="PF00642">
    <property type="entry name" value="zf-CCCH"/>
    <property type="match status" value="1"/>
</dbReference>
<keyword evidence="2 4" id="KW-0863">Zinc-finger</keyword>
<dbReference type="GO" id="GO:0003676">
    <property type="term" value="F:nucleic acid binding"/>
    <property type="evidence" value="ECO:0007669"/>
    <property type="project" value="InterPro"/>
</dbReference>
<feature type="compositionally biased region" description="Low complexity" evidence="5">
    <location>
        <begin position="274"/>
        <end position="283"/>
    </location>
</feature>
<evidence type="ECO:0000256" key="4">
    <source>
        <dbReference type="PROSITE-ProRule" id="PRU00723"/>
    </source>
</evidence>
<dbReference type="InterPro" id="IPR036855">
    <property type="entry name" value="Znf_CCCH_sf"/>
</dbReference>
<evidence type="ECO:0000256" key="2">
    <source>
        <dbReference type="ARBA" id="ARBA00022771"/>
    </source>
</evidence>
<sequence length="1945" mass="216512">MDTLAKGIQQLQELQAQALARSATSSTSMELVKHGTMTLAALPDMKVGCEAALDFQDWLEVAATSLSDLSEQSGEWWRAVIASTEETYRKWLAATPLERLSLAPDNTEALTSGRWQRLNARVSALLLSAMGVDLRADMISQRISQDAVKMTYRLYTWFQPGGSDEREDVLRRLQNPQEYVPYSTVQDALKALRAWPRWLARCKAVGMAAPDPSVLARGLKGITQAHIDKSGDASFRTSMVRTTLRLDAQPTVDQVLAYQRHLQAELETMAAGKTTTSPTTSPPKLRAIEKGSAKGKGKDGDKEKAVEMCKYFLKASGCKRGSRCVYSHSMQNLDRDIRARKCLSCGSESHRQRECPVNKPTSKAGAPSPSGGKGGKPDKAQEGTTSSTTSTAPTVAAMHGSTTSSSQVVEGTPWTLEALVQAAHQVVQQQQGTSSAREGDSSPEKTRADLKTLVVKDIRVCSLQSMSMALLDSGATPCLRRATTSSEWNGAEQVMVQLAGTHTLLMRMSDTGTLLMPPRAESSSSEASSPGAGQTIVPIGQLVQTLGYSLHWTPGSCYLVDAEGVKIPLKVKSGCPQLQEVEALALIARIEERRKECLENQTLVLQDKIECASLVMEKTWEDHLRVYAQNGYMGDGLRALRDAPFLEDLPMECLSGLVPADVQESGWEILKWISFLNRSQRRRMLMAKRWVIHLFAGEPGHYEMFKLDQHGTVVLELDVHRCRGQDIYRPEVWRMLMWGARMGKIDVIMGGPPGRHKGSFGHDGVLPDDLRPLSAITRMTWLHAVAEAGRLVHGATCEKRRPVGFVVEHPEHEVDVVGHPLGTCSRTDSLWTTTVWRVYSEVGGLRAASFDQGPMGSSTRNPTTLGTNVDHLLSLHELRQQPEQDDQVRGTTPPHVWSPGLVRALVVALTFWDRGRRQYPMVRAMTPEQWKAHVASNHEHYRRDCVTCVMARGTGQRHMKVKHPDSYVLTTDLAGPVRAGLDPTSKGKMGKGLKYMLVAKYIVPKEFMKGRVNKEPPDDLGAPPSSSGLSTKEKELEQAMIREASKVKINWLLIARSEDAVNPNTNVIDEEETLDYEPSYAGLHDPGLPEEELVVGARPKRRLKEKTPFEDVELRRVHVSEEEVVTMAVTTAAQYLDAWDHEEARQLVINLADRGFFDDRKFGVFRHGGTIGWMTGFEQFPDLSRLLARLVLEVEPTATFTSIWVSHNSQRPLHQDLNNDEWTYNYVIPLQCPQEGGELWTELRPGDRVCGPISMRPVGGDRQVYGQEHSLQVGKCICFSPRRLHEVREWKGSRTMLIAYPPQCLGKLNYKDIKTLDEHGFPPPLSQLPEAFGGQPQAYLSAMEPHEQQSLNSMPLPSLNELVFPELEEEDWEVYLDLEDGEVMLGGEFGLNIDGVRPQVAKTEVSYTANVEQILQQLTSPLEVTYTVDPREVLQSLPLWEPAIRKEVGGVEIAIQRLLPDTAERSAWLSKPGIQRLPTKFVFTVKPNDKAIPTDPTTWWKRKARLVACGNYAQSDGSNRSNLYAESAPAEAVRAGLTLTCKQSWEVGIIDVIAAFLKTPIGRKATDPKIVVAPPKLLEKLGITVPLELWGLVRALYGLRQSPALWSDYRDDMIAQLRLPDGLRLLQGQTVRCWWSVIDKNGTTVGVLIVYVDDFMLCGSRPVVELLSKAIREMWETSELSILSSSNPIRFLGMELAMVPQEENAIYVSQYGYIQELLRHHDLPETRLDKVPVSKELSSFSVEPTDVAADDYMVHQTQQVTGEILWVSQRSRPDLSYTSALMSTLTTRAPYRVVEIGLKALGYLRRTAKYQLRVSWSEAPLTMFCDAAYAPQSERSHAGWLVAYGQVPLVWRSSRQQMITLSTAEAELLALTDGAVALKGVECLLADLGERVTSRELASDSSAIQEEIAKIEEGYCDVLTSTSYDERGILSSAEYAYRGWTRRSW</sequence>
<feature type="compositionally biased region" description="Low complexity" evidence="5">
    <location>
        <begin position="359"/>
        <end position="370"/>
    </location>
</feature>
<protein>
    <submittedName>
        <fullName evidence="8">Copia protein</fullName>
    </submittedName>
</protein>
<evidence type="ECO:0000256" key="3">
    <source>
        <dbReference type="ARBA" id="ARBA00022833"/>
    </source>
</evidence>
<keyword evidence="9" id="KW-1185">Reference proteome</keyword>
<evidence type="ECO:0000313" key="8">
    <source>
        <dbReference type="EMBL" id="OLP77777.1"/>
    </source>
</evidence>
<dbReference type="PROSITE" id="PS50103">
    <property type="entry name" value="ZF_C3H1"/>
    <property type="match status" value="1"/>
</dbReference>
<dbReference type="OrthoDB" id="420273at2759"/>
<name>A0A1Q9C4D4_SYMMI</name>
<dbReference type="InterPro" id="IPR001878">
    <property type="entry name" value="Znf_CCHC"/>
</dbReference>
<dbReference type="Pfam" id="PF07727">
    <property type="entry name" value="RVT_2"/>
    <property type="match status" value="1"/>
</dbReference>